<name>A0A480AY56_9BURK</name>
<feature type="chain" id="PRO_5019828811" description="Structural protein MipA" evidence="6">
    <location>
        <begin position="18"/>
        <end position="270"/>
    </location>
</feature>
<evidence type="ECO:0000256" key="5">
    <source>
        <dbReference type="ARBA" id="ARBA00023237"/>
    </source>
</evidence>
<dbReference type="Pfam" id="PF06629">
    <property type="entry name" value="MipA"/>
    <property type="match status" value="1"/>
</dbReference>
<dbReference type="PANTHER" id="PTHR38776">
    <property type="entry name" value="MLTA-INTERACTING PROTEIN-RELATED"/>
    <property type="match status" value="1"/>
</dbReference>
<keyword evidence="4" id="KW-0472">Membrane</keyword>
<evidence type="ECO:0000256" key="6">
    <source>
        <dbReference type="SAM" id="SignalP"/>
    </source>
</evidence>
<comment type="similarity">
    <text evidence="2">Belongs to the MipA/OmpV family.</text>
</comment>
<keyword evidence="8" id="KW-1185">Reference proteome</keyword>
<dbReference type="InterPro" id="IPR010583">
    <property type="entry name" value="MipA"/>
</dbReference>
<keyword evidence="3 6" id="KW-0732">Signal</keyword>
<evidence type="ECO:0000313" key="7">
    <source>
        <dbReference type="EMBL" id="GCL65856.1"/>
    </source>
</evidence>
<comment type="subcellular location">
    <subcellularLocation>
        <location evidence="1">Cell outer membrane</location>
    </subcellularLocation>
</comment>
<evidence type="ECO:0000256" key="2">
    <source>
        <dbReference type="ARBA" id="ARBA00005722"/>
    </source>
</evidence>
<proteinExistence type="inferred from homology"/>
<dbReference type="Proteomes" id="UP000301751">
    <property type="component" value="Unassembled WGS sequence"/>
</dbReference>
<gene>
    <name evidence="7" type="ORF">AQPW35_49370</name>
</gene>
<organism evidence="7 8">
    <name type="scientific">Pseudaquabacterium pictum</name>
    <dbReference type="NCBI Taxonomy" id="2315236"/>
    <lineage>
        <taxon>Bacteria</taxon>
        <taxon>Pseudomonadati</taxon>
        <taxon>Pseudomonadota</taxon>
        <taxon>Betaproteobacteria</taxon>
        <taxon>Burkholderiales</taxon>
        <taxon>Sphaerotilaceae</taxon>
        <taxon>Pseudaquabacterium</taxon>
    </lineage>
</organism>
<evidence type="ECO:0000256" key="3">
    <source>
        <dbReference type="ARBA" id="ARBA00022729"/>
    </source>
</evidence>
<accession>A0A480AY56</accession>
<comment type="caution">
    <text evidence="7">The sequence shown here is derived from an EMBL/GenBank/DDBJ whole genome shotgun (WGS) entry which is preliminary data.</text>
</comment>
<evidence type="ECO:0000256" key="4">
    <source>
        <dbReference type="ARBA" id="ARBA00023136"/>
    </source>
</evidence>
<dbReference type="GO" id="GO:0009279">
    <property type="term" value="C:cell outer membrane"/>
    <property type="evidence" value="ECO:0007669"/>
    <property type="project" value="UniProtKB-SubCell"/>
</dbReference>
<feature type="signal peptide" evidence="6">
    <location>
        <begin position="1"/>
        <end position="17"/>
    </location>
</feature>
<evidence type="ECO:0000256" key="1">
    <source>
        <dbReference type="ARBA" id="ARBA00004442"/>
    </source>
</evidence>
<dbReference type="AlphaFoldDB" id="A0A480AY56"/>
<reference evidence="8" key="1">
    <citation type="submission" date="2019-03" db="EMBL/GenBank/DDBJ databases">
        <title>Aquabacterium pictum sp.nov., the first bacteriochlorophyll a-containing freshwater bacterium in the genus Aquabacterium of the class Betaproteobacteria.</title>
        <authorList>
            <person name="Hirose S."/>
            <person name="Tank M."/>
            <person name="Hara E."/>
            <person name="Tamaki H."/>
            <person name="Takaichi S."/>
            <person name="Haruta S."/>
            <person name="Hanada S."/>
        </authorList>
    </citation>
    <scope>NUCLEOTIDE SEQUENCE [LARGE SCALE GENOMIC DNA]</scope>
    <source>
        <strain evidence="8">W35</strain>
    </source>
</reference>
<evidence type="ECO:0000313" key="8">
    <source>
        <dbReference type="Proteomes" id="UP000301751"/>
    </source>
</evidence>
<protein>
    <recommendedName>
        <fullName evidence="9">Structural protein MipA</fullName>
    </recommendedName>
</protein>
<dbReference type="EMBL" id="BJCL01000021">
    <property type="protein sequence ID" value="GCL65856.1"/>
    <property type="molecule type" value="Genomic_DNA"/>
</dbReference>
<dbReference type="PANTHER" id="PTHR38776:SF1">
    <property type="entry name" value="MLTA-INTERACTING PROTEIN-RELATED"/>
    <property type="match status" value="1"/>
</dbReference>
<sequence>MAVVSAAILLLPLAAQAQSGSSLPLWELGAFGLGVSQQAYPGSDQQVNRGLALPFFVYRGRFLRADGETAGLRAIKTPRFELDIGFAGSFGARSDDTTARRGMPDLGTLVEFGPRVKWNLGQAPGGGNWRVELPLRGVFDLGDSAAYRGLAFEPRLVFERRTSSGWAYATSVGAILADGRLGRTLYGVDAADALADRPAYAAQGGLVAWRLSAAFSRSLAPDWRFFGFARLDSVAGAANDDSPLVKRTNGGSVGIGLSYTWLRSGQRASD</sequence>
<evidence type="ECO:0008006" key="9">
    <source>
        <dbReference type="Google" id="ProtNLM"/>
    </source>
</evidence>
<keyword evidence="5" id="KW-0998">Cell outer membrane</keyword>